<sequence length="75" mass="8065">MAEATFGRWRKSSRSGNESNCVELAWRKSSRSGNEGACVELAHTATSGAIRDSKNPDGGRLEVPLATLIAAIMTW</sequence>
<evidence type="ECO:0000259" key="1">
    <source>
        <dbReference type="Pfam" id="PF04149"/>
    </source>
</evidence>
<dbReference type="Proteomes" id="UP000185696">
    <property type="component" value="Unassembled WGS sequence"/>
</dbReference>
<comment type="caution">
    <text evidence="2">The sequence shown here is derived from an EMBL/GenBank/DDBJ whole genome shotgun (WGS) entry which is preliminary data.</text>
</comment>
<gene>
    <name evidence="2" type="ORF">BLA60_20960</name>
</gene>
<organism evidence="2 3">
    <name type="scientific">Actinophytocola xinjiangensis</name>
    <dbReference type="NCBI Taxonomy" id="485602"/>
    <lineage>
        <taxon>Bacteria</taxon>
        <taxon>Bacillati</taxon>
        <taxon>Actinomycetota</taxon>
        <taxon>Actinomycetes</taxon>
        <taxon>Pseudonocardiales</taxon>
        <taxon>Pseudonocardiaceae</taxon>
    </lineage>
</organism>
<dbReference type="AlphaFoldDB" id="A0A7Z1AXE2"/>
<dbReference type="EMBL" id="MSIF01000010">
    <property type="protein sequence ID" value="OLF09058.1"/>
    <property type="molecule type" value="Genomic_DNA"/>
</dbReference>
<dbReference type="InterPro" id="IPR007278">
    <property type="entry name" value="DUF397"/>
</dbReference>
<keyword evidence="3" id="KW-1185">Reference proteome</keyword>
<feature type="domain" description="DUF397" evidence="1">
    <location>
        <begin position="24"/>
        <end position="66"/>
    </location>
</feature>
<dbReference type="OrthoDB" id="4556373at2"/>
<evidence type="ECO:0000313" key="3">
    <source>
        <dbReference type="Proteomes" id="UP000185696"/>
    </source>
</evidence>
<name>A0A7Z1AXE2_9PSEU</name>
<reference evidence="2 3" key="1">
    <citation type="submission" date="2016-12" db="EMBL/GenBank/DDBJ databases">
        <title>The draft genome sequence of Actinophytocola xinjiangensis.</title>
        <authorList>
            <person name="Wang W."/>
            <person name="Yuan L."/>
        </authorList>
    </citation>
    <scope>NUCLEOTIDE SEQUENCE [LARGE SCALE GENOMIC DNA]</scope>
    <source>
        <strain evidence="2 3">CGMCC 4.4663</strain>
    </source>
</reference>
<accession>A0A7Z1AXE2</accession>
<dbReference type="Pfam" id="PF04149">
    <property type="entry name" value="DUF397"/>
    <property type="match status" value="1"/>
</dbReference>
<dbReference type="RefSeq" id="WP_075134649.1">
    <property type="nucleotide sequence ID" value="NZ_MSIF01000010.1"/>
</dbReference>
<proteinExistence type="predicted"/>
<protein>
    <recommendedName>
        <fullName evidence="1">DUF397 domain-containing protein</fullName>
    </recommendedName>
</protein>
<evidence type="ECO:0000313" key="2">
    <source>
        <dbReference type="EMBL" id="OLF09058.1"/>
    </source>
</evidence>